<evidence type="ECO:0000313" key="3">
    <source>
        <dbReference type="EMBL" id="GAQ85863.1"/>
    </source>
</evidence>
<dbReference type="Pfam" id="PF14649">
    <property type="entry name" value="Spatacsin_C"/>
    <property type="match status" value="1"/>
</dbReference>
<protein>
    <recommendedName>
        <fullName evidence="2">Spatacsin C-terminal domain-containing protein</fullName>
    </recommendedName>
</protein>
<keyword evidence="4" id="KW-1185">Reference proteome</keyword>
<feature type="region of interest" description="Disordered" evidence="1">
    <location>
        <begin position="1292"/>
        <end position="1340"/>
    </location>
</feature>
<proteinExistence type="predicted"/>
<feature type="compositionally biased region" description="Polar residues" evidence="1">
    <location>
        <begin position="1742"/>
        <end position="1751"/>
    </location>
</feature>
<evidence type="ECO:0000259" key="2">
    <source>
        <dbReference type="Pfam" id="PF14649"/>
    </source>
</evidence>
<dbReference type="GO" id="GO:0005737">
    <property type="term" value="C:cytoplasm"/>
    <property type="evidence" value="ECO:0000318"/>
    <property type="project" value="GO_Central"/>
</dbReference>
<feature type="compositionally biased region" description="Basic and acidic residues" evidence="1">
    <location>
        <begin position="1932"/>
        <end position="1955"/>
    </location>
</feature>
<dbReference type="PANTHER" id="PTHR13650:SF0">
    <property type="entry name" value="SPATACSIN"/>
    <property type="match status" value="1"/>
</dbReference>
<accession>A0A1Y1I5U6</accession>
<organism evidence="3 4">
    <name type="scientific">Klebsormidium nitens</name>
    <name type="common">Green alga</name>
    <name type="synonym">Ulothrix nitens</name>
    <dbReference type="NCBI Taxonomy" id="105231"/>
    <lineage>
        <taxon>Eukaryota</taxon>
        <taxon>Viridiplantae</taxon>
        <taxon>Streptophyta</taxon>
        <taxon>Klebsormidiophyceae</taxon>
        <taxon>Klebsormidiales</taxon>
        <taxon>Klebsormidiaceae</taxon>
        <taxon>Klebsormidium</taxon>
    </lineage>
</organism>
<reference evidence="3 4" key="1">
    <citation type="journal article" date="2014" name="Nat. Commun.">
        <title>Klebsormidium flaccidum genome reveals primary factors for plant terrestrial adaptation.</title>
        <authorList>
            <person name="Hori K."/>
            <person name="Maruyama F."/>
            <person name="Fujisawa T."/>
            <person name="Togashi T."/>
            <person name="Yamamoto N."/>
            <person name="Seo M."/>
            <person name="Sato S."/>
            <person name="Yamada T."/>
            <person name="Mori H."/>
            <person name="Tajima N."/>
            <person name="Moriyama T."/>
            <person name="Ikeuchi M."/>
            <person name="Watanabe M."/>
            <person name="Wada H."/>
            <person name="Kobayashi K."/>
            <person name="Saito M."/>
            <person name="Masuda T."/>
            <person name="Sasaki-Sekimoto Y."/>
            <person name="Mashiguchi K."/>
            <person name="Awai K."/>
            <person name="Shimojima M."/>
            <person name="Masuda S."/>
            <person name="Iwai M."/>
            <person name="Nobusawa T."/>
            <person name="Narise T."/>
            <person name="Kondo S."/>
            <person name="Saito H."/>
            <person name="Sato R."/>
            <person name="Murakawa M."/>
            <person name="Ihara Y."/>
            <person name="Oshima-Yamada Y."/>
            <person name="Ohtaka K."/>
            <person name="Satoh M."/>
            <person name="Sonobe K."/>
            <person name="Ishii M."/>
            <person name="Ohtani R."/>
            <person name="Kanamori-Sato M."/>
            <person name="Honoki R."/>
            <person name="Miyazaki D."/>
            <person name="Mochizuki H."/>
            <person name="Umetsu J."/>
            <person name="Higashi K."/>
            <person name="Shibata D."/>
            <person name="Kamiya Y."/>
            <person name="Sato N."/>
            <person name="Nakamura Y."/>
            <person name="Tabata S."/>
            <person name="Ida S."/>
            <person name="Kurokawa K."/>
            <person name="Ohta H."/>
        </authorList>
    </citation>
    <scope>NUCLEOTIDE SEQUENCE [LARGE SCALE GENOMIC DNA]</scope>
    <source>
        <strain evidence="3 4">NIES-2285</strain>
    </source>
</reference>
<feature type="region of interest" description="Disordered" evidence="1">
    <location>
        <begin position="721"/>
        <end position="766"/>
    </location>
</feature>
<feature type="domain" description="Spatacsin C-terminal" evidence="2">
    <location>
        <begin position="2194"/>
        <end position="2504"/>
    </location>
</feature>
<sequence length="2593" mass="278652">MARKSSSQESAGDSRAGLLFSSADSGGVSLLDPKLPPPSNQLLLHSLLNPSSKYSMPHTMPDQLQQVTAELVFHGPERAQQLCIRQGWPLSLVSFQQLEQALMYGSRKEIEAALKTLEAEGHSIAALDKLLFKALSLLDAGGGMYMHSQAARLLEVAAVFASGMLQKQAIAAWQERQQAWRSSQQTLGPVLERQPGISPYPRVPRSPAPHQQGLSVSHSLATSVEAANLCHHLETIRKLQDLAEKRTAFDRSSPSQVGESDTKAEAVAEPLAVALSNRGGRSERGVRITGIQGLASGLADGIPDLGKFDWTLPGERALVVKAGQRASGAKEHEPSGAVVAAGAQEMEQSGDREEERPADLVARWGREDSPPEVVVRDALRVGRLALAVAYLQQKRGADATGGRVFAEVREAGRRLAYDFFRAGNTDTALLALRRLGENVDQALRELAMGSLQRDIRKRAAGELRNRGLLSKQEARALRILSDLEAAHPEESFWRAYRARVKQASSEDPKLVGTGIGLTVLNGEVKNGDGVDLTCGEVNGAVLGVWGAFAGASEKIEKKSETDLQQGGEWYLCLAADWVSRWDRVTIERIYLERGLAPLTPISWQAQLQYHVAHHDWPRVEPLLEHVPPECLKEGVLRVKQMVAERPPNSLPGVEAAHDEDDLYVPGVKLLLVDITQLCTRLMKGLVEEKLAQQHVFLQADWEGTGPLVTLLARANVLFAPGGTANNHSDREGSAENGSSSERSREAEQGGASTSSEGVEISHETSDKGEVYVVHDREGQSPTPLAGAHPVVVRHCAERKLPHLLQLYLDWHDVGRDAADLEPLQLAAGRCEWAHWLLLSRVPGEEYGASFANARFISEHTQHVASPDARASFPATLDEMAQDGHELRALATLVHAPVPLEDCLDGSPKPARRPSDSTNPLSEQLVDAARPTQDLPSWYCRLGSLTRGLAAYPTLCSLLERACGVGDQPALEQAPGLEEFWAAASLDPVLEPYLRWRHGMLTSAARDASLLSMLLPSTAPAVRRVLHAAVLGPGSLSTGALPSAEEDRLNEWEDAADALVAQELSRHEEDGPRGFQVQHLLRKGRPLAALECVLAYREEAAGQQGLAIDSAETLRSPGPVGAHAAKRRTREGRTRAGHGTEYADERGHGQRWQSSPRNGEATDSEEGGEGRLRDPLTGEEFVMVLKEAVPLAIRAFDDTRVTSACCAFLELCGVPAAELRVDLRALQRAQRQGAAGDTEDSDGAQLAPLASVLSEAYSASIEDASADVRKVPPPQGTCQAVLNLLERLEGATLSTLAEDERPTSPRSRWGREKRASKDRGTAGQWLRDGDGEGENRRAAQMETSERWELVTAFCAAHGLPPSAAYLRQLARDDDWLGFLAEAQKEGTAGARLTAIAAESFSDPALKEHVLIVLRSLGGSLGSNSEADPVGALPGQNEEAAPTELFAILAECEKGPRPGVVLLEKARELGWPLLAVAASAYEGADIQSCLATWLATMALDVDAPVRPVGEAAAIARAVDGAVRKLNSVVHQSGEKEHGRPLWKRQRIDADQREEDTLDSEAEPSAGSRSAAESNFASVEEALVETVARLCGRALFLPLLRGLELFAPGSCLAHCVKALQAAARYDRAEAAAHFEKFGWGLAHGRADAEGLRRGLAARAAVAAADAVLATCPTEYERKLLLEVLAGLHEWGPAAEDGARYKRLSLAAQLSSPGVPLDESCTPEALLHSLAAARKWDEARELAQQLDHNPSSATSDRGAAPRNTARAVEQDDAQQSGGLRAHVTVLQAEALLADWRELLWDDPAERLAVWGHCSALFEAHSLSARQAGDFFLRHAEELSEGDPPASGAEVHTALLLAIQWLNGNFLGGSDAASEEELASLEAQLWMAAIAADREAGILPAETKSGEDLTVIQRQAQGALRATAELWPVIASRGGQEGRTELKVSRTSESAREAGEKEGRVTTQSLEIVEQTGTASESRSAAEASAAVSALLEDGRVSAARGLLRQLNVPHGDNFQLVQAAECVASGGTASVPTRLVEFLQARGLEIPQSAPPQPKGRKERSDVLRQIAELCPASQGRGHVLRLAAVCQAAAALSLGYQEAGKMTPLELLQLLALQAGRPGALDAARQLGVACEGREELPPRKVARVLAECFQKGLLAAYKGSYLQDGPADEAGPAPLLWKPEDFVQWAAVCPEPPQVAHALMRLVIGGKSDLPPACEAELLVLAHRFYSSSACFDGLDVLSALVSNRAAAYLAEDKAAPVARLLVGTGDFVRLRALADVLVRGGHLDMLLAKIASGGQQMPPAARHAARAVILSALALQRNEYSDDEYEVALARVHDTLGTLHEAATSLERRATAGVKRAAAQRESSPTALGRLNPSQASSDKELLKAMELYVQAAEKWAQLDAGSAAARCAHQAALVALQLRLPDVRWLDLAPDSARQLFVEQPGGFTEALTVAQAYGLMDPLEWVHAIWNQVMWQPLHHTERYLGDFVDTLPLAPALLLELARTYRTEVAARDADMSRWLPSGAGGAEGGRHLAKAFKALLHHVGDYKLRLQLATLATGFADEIDDAISVLDRVPETAGPLILRKGHGATYVPLM</sequence>
<feature type="compositionally biased region" description="Basic and acidic residues" evidence="1">
    <location>
        <begin position="1326"/>
        <end position="1340"/>
    </location>
</feature>
<feature type="compositionally biased region" description="Basic and acidic residues" evidence="1">
    <location>
        <begin position="1530"/>
        <end position="1548"/>
    </location>
</feature>
<dbReference type="PANTHER" id="PTHR13650">
    <property type="entry name" value="SPATACSIN"/>
    <property type="match status" value="1"/>
</dbReference>
<feature type="region of interest" description="Disordered" evidence="1">
    <location>
        <begin position="1932"/>
        <end position="1956"/>
    </location>
</feature>
<feature type="region of interest" description="Disordered" evidence="1">
    <location>
        <begin position="1738"/>
        <end position="1771"/>
    </location>
</feature>
<gene>
    <name evidence="3" type="ORF">KFL_002580120</name>
</gene>
<feature type="region of interest" description="Disordered" evidence="1">
    <location>
        <begin position="191"/>
        <end position="217"/>
    </location>
</feature>
<evidence type="ECO:0000256" key="1">
    <source>
        <dbReference type="SAM" id="MobiDB-lite"/>
    </source>
</evidence>
<feature type="region of interest" description="Disordered" evidence="1">
    <location>
        <begin position="903"/>
        <end position="922"/>
    </location>
</feature>
<dbReference type="Proteomes" id="UP000054558">
    <property type="component" value="Unassembled WGS sequence"/>
</dbReference>
<feature type="region of interest" description="Disordered" evidence="1">
    <location>
        <begin position="1527"/>
        <end position="1570"/>
    </location>
</feature>
<evidence type="ECO:0000313" key="4">
    <source>
        <dbReference type="Proteomes" id="UP000054558"/>
    </source>
</evidence>
<feature type="compositionally biased region" description="Basic and acidic residues" evidence="1">
    <location>
        <begin position="1297"/>
        <end position="1319"/>
    </location>
</feature>
<dbReference type="EMBL" id="DF237207">
    <property type="protein sequence ID" value="GAQ85863.1"/>
    <property type="molecule type" value="Genomic_DNA"/>
</dbReference>
<dbReference type="STRING" id="105231.A0A1Y1I5U6"/>
<dbReference type="InterPro" id="IPR028107">
    <property type="entry name" value="Spatacsin_C_dom"/>
</dbReference>
<name>A0A1Y1I5U6_KLENI</name>
<dbReference type="InterPro" id="IPR028103">
    <property type="entry name" value="Spatacsin"/>
</dbReference>
<feature type="region of interest" description="Disordered" evidence="1">
    <location>
        <begin position="2349"/>
        <end position="2374"/>
    </location>
</feature>
<feature type="compositionally biased region" description="Polar residues" evidence="1">
    <location>
        <begin position="2360"/>
        <end position="2374"/>
    </location>
</feature>
<dbReference type="OrthoDB" id="2018754at2759"/>
<dbReference type="OMA" id="RWRYNIF"/>
<feature type="compositionally biased region" description="Acidic residues" evidence="1">
    <location>
        <begin position="1549"/>
        <end position="1559"/>
    </location>
</feature>
<feature type="region of interest" description="Disordered" evidence="1">
    <location>
        <begin position="1107"/>
        <end position="1174"/>
    </location>
</feature>